<dbReference type="SUPFAM" id="SSF53448">
    <property type="entry name" value="Nucleotide-diphospho-sugar transferases"/>
    <property type="match status" value="1"/>
</dbReference>
<protein>
    <recommendedName>
        <fullName evidence="2">MobA-like NTP transferase domain-containing protein</fullName>
    </recommendedName>
</protein>
<name>A0A5E8CJ96_9ZZZZ</name>
<evidence type="ECO:0000313" key="1">
    <source>
        <dbReference type="EMBL" id="VVU95236.1"/>
    </source>
</evidence>
<dbReference type="Gene3D" id="3.90.550.10">
    <property type="entry name" value="Spore Coat Polysaccharide Biosynthesis Protein SpsA, Chain A"/>
    <property type="match status" value="1"/>
</dbReference>
<dbReference type="AlphaFoldDB" id="A0A5E8CJ96"/>
<dbReference type="InterPro" id="IPR029044">
    <property type="entry name" value="Nucleotide-diphossugar_trans"/>
</dbReference>
<proteinExistence type="predicted"/>
<evidence type="ECO:0008006" key="2">
    <source>
        <dbReference type="Google" id="ProtNLM"/>
    </source>
</evidence>
<accession>A0A5E8CJ96</accession>
<reference evidence="1" key="1">
    <citation type="submission" date="2019-09" db="EMBL/GenBank/DDBJ databases">
        <authorList>
            <person name="Needham M D."/>
        </authorList>
    </citation>
    <scope>NUCLEOTIDE SEQUENCE</scope>
</reference>
<dbReference type="EMBL" id="CABVLZ010000004">
    <property type="protein sequence ID" value="VVU95236.1"/>
    <property type="molecule type" value="Genomic_DNA"/>
</dbReference>
<gene>
    <name evidence="1" type="ORF">CPAV1605_961</name>
</gene>
<organism evidence="1">
    <name type="scientific">seawater metagenome</name>
    <dbReference type="NCBI Taxonomy" id="1561972"/>
    <lineage>
        <taxon>unclassified sequences</taxon>
        <taxon>metagenomes</taxon>
        <taxon>ecological metagenomes</taxon>
    </lineage>
</organism>
<sequence>MKVTLVLLCGGLANRCNNNIKELYKVGINNETLLELIILNALKAKYYGIHFVTSDRTYEKINSIFGKKYNNIPITYVKQRAGIGVSHKNHIYPYISDACVICCADLLYPTICHEIMINNLNKKHDCIYGFRLKNILFNKGGQNIMFFESKKKDDNTFLTAIKQYRSITYKEAEDENILNHVVLGTPYGLLKSTMEDIIKKNYDMKQLYANISLKIDFTEDPIYGITYEEDVEPFKEFIRT</sequence>